<feature type="compositionally biased region" description="Polar residues" evidence="2">
    <location>
        <begin position="1675"/>
        <end position="1685"/>
    </location>
</feature>
<dbReference type="Proteomes" id="UP000198287">
    <property type="component" value="Unassembled WGS sequence"/>
</dbReference>
<feature type="compositionally biased region" description="Polar residues" evidence="2">
    <location>
        <begin position="599"/>
        <end position="626"/>
    </location>
</feature>
<dbReference type="GO" id="GO:0030866">
    <property type="term" value="P:cortical actin cytoskeleton organization"/>
    <property type="evidence" value="ECO:0007669"/>
    <property type="project" value="TreeGrafter"/>
</dbReference>
<dbReference type="GO" id="GO:0051015">
    <property type="term" value="F:actin filament binding"/>
    <property type="evidence" value="ECO:0007669"/>
    <property type="project" value="TreeGrafter"/>
</dbReference>
<dbReference type="InterPro" id="IPR011989">
    <property type="entry name" value="ARM-like"/>
</dbReference>
<feature type="region of interest" description="Disordered" evidence="2">
    <location>
        <begin position="1512"/>
        <end position="1539"/>
    </location>
</feature>
<dbReference type="EMBL" id="LNIX01000001">
    <property type="protein sequence ID" value="OXA64882.1"/>
    <property type="molecule type" value="Genomic_DNA"/>
</dbReference>
<feature type="compositionally biased region" description="Polar residues" evidence="2">
    <location>
        <begin position="634"/>
        <end position="645"/>
    </location>
</feature>
<feature type="region of interest" description="Disordered" evidence="2">
    <location>
        <begin position="2770"/>
        <end position="2792"/>
    </location>
</feature>
<dbReference type="PROSITE" id="PS51232">
    <property type="entry name" value="GBD_FH3"/>
    <property type="match status" value="1"/>
</dbReference>
<feature type="compositionally biased region" description="Basic and acidic residues" evidence="2">
    <location>
        <begin position="578"/>
        <end position="595"/>
    </location>
</feature>
<feature type="compositionally biased region" description="Acidic residues" evidence="2">
    <location>
        <begin position="1135"/>
        <end position="1146"/>
    </location>
</feature>
<feature type="compositionally biased region" description="Low complexity" evidence="2">
    <location>
        <begin position="149"/>
        <end position="162"/>
    </location>
</feature>
<protein>
    <submittedName>
        <fullName evidence="5">Formin-like protein 14</fullName>
    </submittedName>
</protein>
<feature type="region of interest" description="Disordered" evidence="2">
    <location>
        <begin position="461"/>
        <end position="503"/>
    </location>
</feature>
<dbReference type="PROSITE" id="PS51444">
    <property type="entry name" value="FH2"/>
    <property type="match status" value="1"/>
</dbReference>
<dbReference type="InterPro" id="IPR015425">
    <property type="entry name" value="FH2_Formin"/>
</dbReference>
<feature type="compositionally biased region" description="Low complexity" evidence="2">
    <location>
        <begin position="1030"/>
        <end position="1044"/>
    </location>
</feature>
<feature type="compositionally biased region" description="Low complexity" evidence="2">
    <location>
        <begin position="859"/>
        <end position="872"/>
    </location>
</feature>
<dbReference type="SUPFAM" id="SSF101447">
    <property type="entry name" value="Formin homology 2 domain (FH2 domain)"/>
    <property type="match status" value="1"/>
</dbReference>
<feature type="compositionally biased region" description="Polar residues" evidence="2">
    <location>
        <begin position="173"/>
        <end position="182"/>
    </location>
</feature>
<feature type="compositionally biased region" description="Basic and acidic residues" evidence="2">
    <location>
        <begin position="962"/>
        <end position="976"/>
    </location>
</feature>
<feature type="region of interest" description="Disordered" evidence="2">
    <location>
        <begin position="1101"/>
        <end position="1157"/>
    </location>
</feature>
<dbReference type="Gene3D" id="1.20.58.2220">
    <property type="entry name" value="Formin, FH2 domain"/>
    <property type="match status" value="1"/>
</dbReference>
<feature type="compositionally biased region" description="Low complexity" evidence="2">
    <location>
        <begin position="798"/>
        <end position="834"/>
    </location>
</feature>
<organism evidence="5 6">
    <name type="scientific">Folsomia candida</name>
    <name type="common">Springtail</name>
    <dbReference type="NCBI Taxonomy" id="158441"/>
    <lineage>
        <taxon>Eukaryota</taxon>
        <taxon>Metazoa</taxon>
        <taxon>Ecdysozoa</taxon>
        <taxon>Arthropoda</taxon>
        <taxon>Hexapoda</taxon>
        <taxon>Collembola</taxon>
        <taxon>Entomobryomorpha</taxon>
        <taxon>Isotomoidea</taxon>
        <taxon>Isotomidae</taxon>
        <taxon>Proisotominae</taxon>
        <taxon>Folsomia</taxon>
    </lineage>
</organism>
<dbReference type="InterPro" id="IPR016024">
    <property type="entry name" value="ARM-type_fold"/>
</dbReference>
<dbReference type="Pfam" id="PF24959">
    <property type="entry name" value="FH3_FHOD1-3"/>
    <property type="match status" value="1"/>
</dbReference>
<feature type="compositionally biased region" description="Acidic residues" evidence="2">
    <location>
        <begin position="984"/>
        <end position="993"/>
    </location>
</feature>
<feature type="domain" description="FH2" evidence="4">
    <location>
        <begin position="1805"/>
        <end position="2194"/>
    </location>
</feature>
<feature type="region of interest" description="Disordered" evidence="2">
    <location>
        <begin position="1062"/>
        <end position="1089"/>
    </location>
</feature>
<feature type="compositionally biased region" description="Polar residues" evidence="2">
    <location>
        <begin position="1171"/>
        <end position="1184"/>
    </location>
</feature>
<feature type="region of interest" description="Disordered" evidence="2">
    <location>
        <begin position="888"/>
        <end position="911"/>
    </location>
</feature>
<dbReference type="PANTHER" id="PTHR45920:SF4">
    <property type="entry name" value="FORMIN HOMOLOGY 2 DOMAIN CONTAINING, ISOFORM I"/>
    <property type="match status" value="1"/>
</dbReference>
<feature type="compositionally biased region" description="Polar residues" evidence="2">
    <location>
        <begin position="45"/>
        <end position="62"/>
    </location>
</feature>
<feature type="domain" description="GBD/FH3" evidence="3">
    <location>
        <begin position="1100"/>
        <end position="1516"/>
    </location>
</feature>
<evidence type="ECO:0000313" key="6">
    <source>
        <dbReference type="Proteomes" id="UP000198287"/>
    </source>
</evidence>
<feature type="compositionally biased region" description="Low complexity" evidence="2">
    <location>
        <begin position="712"/>
        <end position="721"/>
    </location>
</feature>
<feature type="region of interest" description="Disordered" evidence="2">
    <location>
        <begin position="2713"/>
        <end position="2744"/>
    </location>
</feature>
<dbReference type="SMART" id="SM00498">
    <property type="entry name" value="FH2"/>
    <property type="match status" value="1"/>
</dbReference>
<feature type="region of interest" description="Disordered" evidence="2">
    <location>
        <begin position="575"/>
        <end position="872"/>
    </location>
</feature>
<name>A0A226F4Z4_FOLCA</name>
<evidence type="ECO:0000256" key="1">
    <source>
        <dbReference type="ARBA" id="ARBA00023203"/>
    </source>
</evidence>
<feature type="region of interest" description="Disordered" evidence="2">
    <location>
        <begin position="1757"/>
        <end position="1780"/>
    </location>
</feature>
<feature type="compositionally biased region" description="Basic and acidic residues" evidence="2">
    <location>
        <begin position="702"/>
        <end position="711"/>
    </location>
</feature>
<dbReference type="Gene3D" id="1.25.10.10">
    <property type="entry name" value="Leucine-rich Repeat Variant"/>
    <property type="match status" value="1"/>
</dbReference>
<evidence type="ECO:0000256" key="2">
    <source>
        <dbReference type="SAM" id="MobiDB-lite"/>
    </source>
</evidence>
<feature type="compositionally biased region" description="Basic and acidic residues" evidence="2">
    <location>
        <begin position="646"/>
        <end position="660"/>
    </location>
</feature>
<sequence>MRIDSVPQVQWKASGLGNSSSYSPASSTSSLASSTSSSTNKYAAPSSSLTAPSFRSPVSSREPSFVGTGGSGSISVHGTSSSSSSGVGGRLGSRYSTTLSSKGDNLSSSIPGNASSSSNLSSGTKSNTSTLQSSSSPSSRDVKSTQPYSSLASVSALSSKFSSPKEPAVNSFRLPTSNSSYLRSPPPASTAAAVSGGSESSSNLKSKSALSDGPTTPSKQFSSGHGISTSAVASKLSEEKSTSEGSSAYRPYSSRTLTTSNVVELSPLGSSALRTTARFGLRSAHYNSAHPTASTLKAAAALAEESKKELHKNEKKIAPVEEQGPVSWMSRGSTTDDCCAASNDNKESLADVISAEEIPSFEPRVFSPRYEGVLKHKGIQTEEEPKPKVLPSSIPRPTLSLNYYSSAYGSSLAKFGAKNPAKQPNDDDDSNNNIKATTEAVKGSNLNLKVKTRVGSVKEKDANTTIKSSPNACTTNFNNNKDNHATPVTLTSGSDQSSRSSQRTINNKIVAESGSSCNNEPDFSPSIGAAISNKTTTNSTNEEYNGINKESAATAAGVVALANKEFGKSALKNVGDLSSKDASDEFAKKQGDPRLNKSVIKNVTPATTSTQNKTLNNESSACSTPVSAIEKESMNNNVTSTNSGPQKHDLLRRPPADPKKSSSAINSGSSSSFNQPNQVSQIMTTANSTERGDAPLLSLSSDLDKSERDKISSTSSPSSSTGERLMKTKSSKSINQLRKLSTASTASSESESCSSLTSSTSSSESKNSGNDSIKKPNKQTLLFSNNNHNLDNKGQGRRGSSSSAASSRSSSVERSVVLGATNVNKIGKNSNNNILPTKPPSGPLSTKINPPLNNPPPTNSLSKSKSKKLITSTNNNVIVDGCEMAKKEITAKPPPSSSSSSTAPSSSRDAPVVQTSFLERMMGNDKPWLRKCQSGELPWWLKSNQDVPGILGKTPSKTSMTTKDENVTEKSQKDDQDSSSSSDLSDDEDFEFDELSKKLDLNLGERTAPDGVEVPAMVVSPRSTLQSQKSENFPNSENLNSSNSENRRDSLFIGSIANIDDLLGTVSPSPISETPSLAPTPTPANLTSIIDDLCEAQKLNLNDDDESSSSSEDEVEDDLDKTDKLQATNAKEGSDVESSDDDDDDASTGTSSSFEVDPCSVKIGGAAQISVSQQERCTGNSEQMPQRRRSSGTEDQQTLLMTKDKKQQFVENGGLNCLIKVGSDADQNYQNYILRAIGQVMLYVDGMYGVMRHNETIQWLYNLVASKFPLVQKTALKLLLVFVDYRVDLADYDKEATCLLLIQAVSTVDHSKGLEAWSNVMNLLREQDSNSGDSELGTYAMTLVNKGKCFNILNAIPDIDTYYDQVDALEEQGMATIIQSKQFQIYELVLKHEDGEEDNIMMQLDESMRSKLLSRKGYSETETGGVTKDRRKSRRHSTSTPPTTPNGTSAVPAFPRRLSSADVSPYSSLSSSSSINGIPNGHMKEKSNMELTPGLRRRRERAEHQKNLILEQLVNGGGVNGGDFLDPSSDSPTTHSEESLDFISLRRSSGSRKDLNSLEFQNNLRNSGGGGGGNANGTSSAARPWMLPIYTKSNGMANSGASIVNAGSKEGENRDDLEVKRENTVKDLTQKLASQNLLASPEENKSFIINGELSGVISKAKEGLAKSKSRLDMKQQPNDSNSNKGVSLEVKKSDNELEAQRHWEFLINNLQRPLEICDLDFTDLQCSDDEDILAPDPSHNNMNGFGCPPPVPMMMMNGHGPPPPPPSSGSGRYGAAPPPPINGFGPPLFGVNLKNLGSNNTADSKTSTPKKTKKTVKLFWKEVRDDPITASKLEKVGCIWNEIEIPPIDTQKLENLFESRAKDIISKKQSDVNKTKEIVVLDPKRSNAINIGMTKLPPPRTIKAAIMKMDSTIVNREGIEKLLTMLPTEEERAKITEAQFANPLGCLGSAEQFLLTLSQISELTARLKLWAFKLDYENLEREVCEPLMDLKTGIVDLEKNKTFRYILSTLLSIGNFLNGGDAKGFQIEYLSKVPEVKDTVQKHSLLHHLCQTVNENYPDSSDLYSEIGPVTRASRVDFDEICANLVKMENDCKTSWDHLRVIAKHDGPTNLKLKLSEFLADCAERIIVLGMIHRRVLNSQPVCLSLRAKSSIFLINKTWTRDKMDKSEDDSNEENPVPVKRIRILVDMPVSKAPFNLMTCNSQGEHVELNVLQIEDESPSTSTKVKVDSIIKAVLQAMIDNSGYAGTMESFWESDERKKMTDKWANLVQKSNNDTEKYTPLEVVYNKDKLAMQLVGGLLQVVKMQKVGSEWKFNGWSGRKKKCSFSACIVVCQVGNFCDTHAPKQVLLLQDIRATPPVLALFTPYASALPYTESEVRKKLADCGVKKLRAGKEVEGGSEIRNQSIQLYNYVVRKRASKEDTFFRIIRRWPFQDDNNKVRRSVYLAVSLMVMIKGGATLLNSRILFVAADLPWVKSFLNNNGVLFEKGEQVQESVNSTSPGVSGEINRSLPYVYLGRNDEGQFYTGVQNQVQLTVSGAKSPYHAYSKAETGMDSFTEDEATVIFQSPIPNLLQHVITTTKRNQFSPAEEAEFCKMEEAANKYETLVHSVLKIGEMLGQTYKGALVNGIPKQLNHFEGAINLVDLMSTYSFLFDSNLVMSDVSQLEKGGDGKQIMYKSKEDQEDEELRQVLNKTSNVGTEEVVNGSLTWSRRLKPPATPTTPTNTLYHNFNSGSRSSTLSSNGTLGDGDDEILESLVKTATRTADTRVATRERKRNNGLRNSAERKSLRRTLRHGLTEEERNMLAAFMATGHSFCS</sequence>
<dbReference type="PANTHER" id="PTHR45920">
    <property type="entry name" value="FORMIN HOMOLOGY 2 DOMAIN CONTAINING, ISOFORM I"/>
    <property type="match status" value="1"/>
</dbReference>
<feature type="region of interest" description="Disordered" evidence="2">
    <location>
        <begin position="945"/>
        <end position="1046"/>
    </location>
</feature>
<feature type="compositionally biased region" description="Low complexity" evidence="2">
    <location>
        <begin position="73"/>
        <end position="85"/>
    </location>
</feature>
<feature type="region of interest" description="Disordered" evidence="2">
    <location>
        <begin position="1667"/>
        <end position="1687"/>
    </location>
</feature>
<feature type="compositionally biased region" description="Low complexity" evidence="2">
    <location>
        <begin position="2718"/>
        <end position="2742"/>
    </location>
</feature>
<feature type="compositionally biased region" description="Low complexity" evidence="2">
    <location>
        <begin position="1460"/>
        <end position="1474"/>
    </location>
</feature>
<feature type="compositionally biased region" description="Low complexity" evidence="2">
    <location>
        <begin position="661"/>
        <end position="672"/>
    </location>
</feature>
<feature type="compositionally biased region" description="Basic and acidic residues" evidence="2">
    <location>
        <begin position="305"/>
        <end position="319"/>
    </location>
</feature>
<evidence type="ECO:0000259" key="4">
    <source>
        <dbReference type="PROSITE" id="PS51444"/>
    </source>
</evidence>
<feature type="compositionally biased region" description="Low complexity" evidence="2">
    <location>
        <begin position="106"/>
        <end position="139"/>
    </location>
</feature>
<feature type="compositionally biased region" description="Acidic residues" evidence="2">
    <location>
        <begin position="1102"/>
        <end position="1120"/>
    </location>
</feature>
<feature type="compositionally biased region" description="Polar residues" evidence="2">
    <location>
        <begin position="213"/>
        <end position="232"/>
    </location>
</feature>
<feature type="compositionally biased region" description="Low complexity" evidence="2">
    <location>
        <begin position="189"/>
        <end position="211"/>
    </location>
</feature>
<reference evidence="5 6" key="1">
    <citation type="submission" date="2015-12" db="EMBL/GenBank/DDBJ databases">
        <title>The genome of Folsomia candida.</title>
        <authorList>
            <person name="Faddeeva A."/>
            <person name="Derks M.F."/>
            <person name="Anvar Y."/>
            <person name="Smit S."/>
            <person name="Van Straalen N."/>
            <person name="Roelofs D."/>
        </authorList>
    </citation>
    <scope>NUCLEOTIDE SEQUENCE [LARGE SCALE GENOMIC DNA]</scope>
    <source>
        <strain evidence="5 6">VU population</strain>
        <tissue evidence="5">Whole body</tissue>
    </source>
</reference>
<feature type="region of interest" description="Disordered" evidence="2">
    <location>
        <begin position="377"/>
        <end position="396"/>
    </location>
</feature>
<feature type="compositionally biased region" description="Polar residues" evidence="2">
    <location>
        <begin position="778"/>
        <end position="789"/>
    </location>
</feature>
<feature type="region of interest" description="Disordered" evidence="2">
    <location>
        <begin position="1412"/>
        <end position="1488"/>
    </location>
</feature>
<feature type="region of interest" description="Disordered" evidence="2">
    <location>
        <begin position="415"/>
        <end position="434"/>
    </location>
</feature>
<feature type="compositionally biased region" description="Low complexity" evidence="2">
    <location>
        <begin position="897"/>
        <end position="907"/>
    </location>
</feature>
<dbReference type="SUPFAM" id="SSF48371">
    <property type="entry name" value="ARM repeat"/>
    <property type="match status" value="1"/>
</dbReference>
<accession>A0A226F4Z4</accession>
<dbReference type="GO" id="GO:0005856">
    <property type="term" value="C:cytoskeleton"/>
    <property type="evidence" value="ECO:0007669"/>
    <property type="project" value="TreeGrafter"/>
</dbReference>
<feature type="region of interest" description="Disordered" evidence="2">
    <location>
        <begin position="305"/>
        <end position="336"/>
    </location>
</feature>
<dbReference type="Pfam" id="PF02181">
    <property type="entry name" value="FH2"/>
    <property type="match status" value="1"/>
</dbReference>
<feature type="region of interest" description="Disordered" evidence="2">
    <location>
        <begin position="1171"/>
        <end position="1197"/>
    </location>
</feature>
<dbReference type="InterPro" id="IPR014768">
    <property type="entry name" value="GBD/FH3_dom"/>
</dbReference>
<feature type="compositionally biased region" description="Low complexity" evidence="2">
    <location>
        <begin position="12"/>
        <end position="44"/>
    </location>
</feature>
<feature type="region of interest" description="Disordered" evidence="2">
    <location>
        <begin position="1561"/>
        <end position="1580"/>
    </location>
</feature>
<dbReference type="InterPro" id="IPR042201">
    <property type="entry name" value="FH2_Formin_sf"/>
</dbReference>
<proteinExistence type="predicted"/>
<dbReference type="InterPro" id="IPR056771">
    <property type="entry name" value="FH3_FHOD1-3-like"/>
</dbReference>
<evidence type="ECO:0000313" key="5">
    <source>
        <dbReference type="EMBL" id="OXA64882.1"/>
    </source>
</evidence>
<gene>
    <name evidence="5" type="ORF">Fcan01_02040</name>
</gene>
<evidence type="ECO:0000259" key="3">
    <source>
        <dbReference type="PROSITE" id="PS51232"/>
    </source>
</evidence>
<feature type="compositionally biased region" description="Polar residues" evidence="2">
    <location>
        <begin position="673"/>
        <end position="689"/>
    </location>
</feature>
<feature type="compositionally biased region" description="Low complexity" evidence="2">
    <location>
        <begin position="740"/>
        <end position="765"/>
    </location>
</feature>
<comment type="caution">
    <text evidence="5">The sequence shown here is derived from an EMBL/GenBank/DDBJ whole genome shotgun (WGS) entry which is preliminary data.</text>
</comment>
<dbReference type="GO" id="GO:0005737">
    <property type="term" value="C:cytoplasm"/>
    <property type="evidence" value="ECO:0007669"/>
    <property type="project" value="TreeGrafter"/>
</dbReference>
<feature type="compositionally biased region" description="Low complexity" evidence="2">
    <location>
        <begin position="492"/>
        <end position="503"/>
    </location>
</feature>
<dbReference type="OrthoDB" id="9806920at2759"/>
<feature type="region of interest" description="Disordered" evidence="2">
    <location>
        <begin position="1"/>
        <end position="256"/>
    </location>
</feature>
<keyword evidence="6" id="KW-1185">Reference proteome</keyword>
<keyword evidence="1" id="KW-0009">Actin-binding</keyword>
<feature type="compositionally biased region" description="Polar residues" evidence="2">
    <location>
        <begin position="1066"/>
        <end position="1088"/>
    </location>
</feature>
<feature type="compositionally biased region" description="Polar residues" evidence="2">
    <location>
        <begin position="463"/>
        <end position="491"/>
    </location>
</feature>